<dbReference type="EMBL" id="BGPR01002327">
    <property type="protein sequence ID" value="GBM71691.1"/>
    <property type="molecule type" value="Genomic_DNA"/>
</dbReference>
<comment type="caution">
    <text evidence="1">The sequence shown here is derived from an EMBL/GenBank/DDBJ whole genome shotgun (WGS) entry which is preliminary data.</text>
</comment>
<protein>
    <submittedName>
        <fullName evidence="1">Uncharacterized protein</fullName>
    </submittedName>
</protein>
<evidence type="ECO:0000313" key="2">
    <source>
        <dbReference type="Proteomes" id="UP000499080"/>
    </source>
</evidence>
<dbReference type="Proteomes" id="UP000499080">
    <property type="component" value="Unassembled WGS sequence"/>
</dbReference>
<dbReference type="AlphaFoldDB" id="A0A4Y2I1V0"/>
<keyword evidence="2" id="KW-1185">Reference proteome</keyword>
<gene>
    <name evidence="1" type="ORF">AVEN_127062_1</name>
</gene>
<proteinExistence type="predicted"/>
<accession>A0A4Y2I1V0</accession>
<sequence>MGHSRRLQVNHTNVLFLPISRENFTPPPPFSGFRFYKRGSFPFPTIAFLYYGAIRRMETGLDENPNILIGFENGRRAQNGVEWRDRER</sequence>
<evidence type="ECO:0000313" key="1">
    <source>
        <dbReference type="EMBL" id="GBM71691.1"/>
    </source>
</evidence>
<reference evidence="1 2" key="1">
    <citation type="journal article" date="2019" name="Sci. Rep.">
        <title>Orb-weaving spider Araneus ventricosus genome elucidates the spidroin gene catalogue.</title>
        <authorList>
            <person name="Kono N."/>
            <person name="Nakamura H."/>
            <person name="Ohtoshi R."/>
            <person name="Moran D.A.P."/>
            <person name="Shinohara A."/>
            <person name="Yoshida Y."/>
            <person name="Fujiwara M."/>
            <person name="Mori M."/>
            <person name="Tomita M."/>
            <person name="Arakawa K."/>
        </authorList>
    </citation>
    <scope>NUCLEOTIDE SEQUENCE [LARGE SCALE GENOMIC DNA]</scope>
</reference>
<organism evidence="1 2">
    <name type="scientific">Araneus ventricosus</name>
    <name type="common">Orbweaver spider</name>
    <name type="synonym">Epeira ventricosa</name>
    <dbReference type="NCBI Taxonomy" id="182803"/>
    <lineage>
        <taxon>Eukaryota</taxon>
        <taxon>Metazoa</taxon>
        <taxon>Ecdysozoa</taxon>
        <taxon>Arthropoda</taxon>
        <taxon>Chelicerata</taxon>
        <taxon>Arachnida</taxon>
        <taxon>Araneae</taxon>
        <taxon>Araneomorphae</taxon>
        <taxon>Entelegynae</taxon>
        <taxon>Araneoidea</taxon>
        <taxon>Araneidae</taxon>
        <taxon>Araneus</taxon>
    </lineage>
</organism>
<name>A0A4Y2I1V0_ARAVE</name>